<dbReference type="Gene3D" id="3.30.390.10">
    <property type="entry name" value="Enolase-like, N-terminal domain"/>
    <property type="match status" value="1"/>
</dbReference>
<dbReference type="InterPro" id="IPR013341">
    <property type="entry name" value="Mandelate_racemase_N_dom"/>
</dbReference>
<dbReference type="CDD" id="cd03316">
    <property type="entry name" value="MR_like"/>
    <property type="match status" value="1"/>
</dbReference>
<dbReference type="SFLD" id="SFLDS00001">
    <property type="entry name" value="Enolase"/>
    <property type="match status" value="1"/>
</dbReference>
<dbReference type="EMBL" id="SZZP01000020">
    <property type="protein sequence ID" value="TKV77953.1"/>
    <property type="molecule type" value="Genomic_DNA"/>
</dbReference>
<feature type="domain" description="Mandelate racemase/muconate lactonizing enzyme C-terminal" evidence="4">
    <location>
        <begin position="162"/>
        <end position="260"/>
    </location>
</feature>
<dbReference type="GO" id="GO:0009063">
    <property type="term" value="P:amino acid catabolic process"/>
    <property type="evidence" value="ECO:0007669"/>
    <property type="project" value="InterPro"/>
</dbReference>
<dbReference type="InterPro" id="IPR029017">
    <property type="entry name" value="Enolase-like_N"/>
</dbReference>
<evidence type="ECO:0000256" key="2">
    <source>
        <dbReference type="ARBA" id="ARBA00022723"/>
    </source>
</evidence>
<dbReference type="SUPFAM" id="SSF54826">
    <property type="entry name" value="Enolase N-terminal domain-like"/>
    <property type="match status" value="1"/>
</dbReference>
<dbReference type="Gene3D" id="3.20.20.120">
    <property type="entry name" value="Enolase-like C-terminal domain"/>
    <property type="match status" value="1"/>
</dbReference>
<evidence type="ECO:0000256" key="1">
    <source>
        <dbReference type="ARBA" id="ARBA00001946"/>
    </source>
</evidence>
<evidence type="ECO:0000256" key="3">
    <source>
        <dbReference type="ARBA" id="ARBA00022842"/>
    </source>
</evidence>
<dbReference type="InterPro" id="IPR018110">
    <property type="entry name" value="Mandel_Rmase/mucon_lact_enz_CS"/>
</dbReference>
<dbReference type="PANTHER" id="PTHR13794">
    <property type="entry name" value="ENOLASE SUPERFAMILY, MANDELATE RACEMASE"/>
    <property type="match status" value="1"/>
</dbReference>
<dbReference type="SUPFAM" id="SSF51604">
    <property type="entry name" value="Enolase C-terminal domain-like"/>
    <property type="match status" value="1"/>
</dbReference>
<comment type="caution">
    <text evidence="5">The sequence shown here is derived from an EMBL/GenBank/DDBJ whole genome shotgun (WGS) entry which is preliminary data.</text>
</comment>
<dbReference type="GO" id="GO:0016836">
    <property type="term" value="F:hydro-lyase activity"/>
    <property type="evidence" value="ECO:0007669"/>
    <property type="project" value="TreeGrafter"/>
</dbReference>
<dbReference type="InterPro" id="IPR013342">
    <property type="entry name" value="Mandelate_racemase_C"/>
</dbReference>
<comment type="cofactor">
    <cofactor evidence="1">
        <name>Mg(2+)</name>
        <dbReference type="ChEBI" id="CHEBI:18420"/>
    </cofactor>
</comment>
<dbReference type="PANTHER" id="PTHR13794:SF58">
    <property type="entry name" value="MITOCHONDRIAL ENOLASE SUPERFAMILY MEMBER 1"/>
    <property type="match status" value="1"/>
</dbReference>
<dbReference type="AlphaFoldDB" id="A0A4U6RUZ8"/>
<reference evidence="5 6" key="1">
    <citation type="submission" date="2019-05" db="EMBL/GenBank/DDBJ databases">
        <title>Draft Genome of Bradyrhizobium elkanii strain SEMIA 938, Used in Commercial Inoculants for Lupinus spp. in Brazil.</title>
        <authorList>
            <person name="Hungria M."/>
            <person name="Delamuta J.R.M."/>
            <person name="Ribeiro R.A."/>
            <person name="Nogueira M.A."/>
        </authorList>
    </citation>
    <scope>NUCLEOTIDE SEQUENCE [LARGE SCALE GENOMIC DNA]</scope>
    <source>
        <strain evidence="5 6">Semia 938</strain>
    </source>
</reference>
<proteinExistence type="predicted"/>
<evidence type="ECO:0000313" key="6">
    <source>
        <dbReference type="Proteomes" id="UP000305095"/>
    </source>
</evidence>
<keyword evidence="3" id="KW-0460">Magnesium</keyword>
<sequence>MIRRGKGTPMISAHSDMTIRDVRVTMLRLPWADDPWLKGAALGATRDILICDVETSGGITGMGYLFVFKPAMKSIAACLDECIIPRVIGKDATAIEAIWRDLWTATMTYGRGGIAAMAMSALDIALWDAVGKRAGLPLHRLWGHYRSEIPIYGSGCFRGAGGDGMIEKALHFVKQGYKAIKMQVAHVHTPAQDLDNVRRMREALGPDIDIMIDVNMGWSADVAIEMGRKFEKYDIYWLEEPVPADDFAGYQRIAAALDMRVVGGETHFTRYDLRPFFLNPCLPILQPDPMRGGMTDLRKIAALADTFGITIAPHLFPELNVHLLASIPNGIWCENMALIDDLWVDPPEIANGMITAPERPGHGLKFKEDVLKFKI</sequence>
<accession>A0A4U6RUZ8</accession>
<dbReference type="SMART" id="SM00922">
    <property type="entry name" value="MR_MLE"/>
    <property type="match status" value="1"/>
</dbReference>
<dbReference type="Pfam" id="PF02746">
    <property type="entry name" value="MR_MLE_N"/>
    <property type="match status" value="1"/>
</dbReference>
<dbReference type="GO" id="GO:0000287">
    <property type="term" value="F:magnesium ion binding"/>
    <property type="evidence" value="ECO:0007669"/>
    <property type="project" value="TreeGrafter"/>
</dbReference>
<evidence type="ECO:0000313" key="5">
    <source>
        <dbReference type="EMBL" id="TKV77953.1"/>
    </source>
</evidence>
<organism evidence="5 6">
    <name type="scientific">Bradyrhizobium elkanii</name>
    <dbReference type="NCBI Taxonomy" id="29448"/>
    <lineage>
        <taxon>Bacteria</taxon>
        <taxon>Pseudomonadati</taxon>
        <taxon>Pseudomonadota</taxon>
        <taxon>Alphaproteobacteria</taxon>
        <taxon>Hyphomicrobiales</taxon>
        <taxon>Nitrobacteraceae</taxon>
        <taxon>Bradyrhizobium</taxon>
    </lineage>
</organism>
<dbReference type="InterPro" id="IPR046945">
    <property type="entry name" value="RHMD-like"/>
</dbReference>
<dbReference type="PROSITE" id="PS00909">
    <property type="entry name" value="MR_MLE_2"/>
    <property type="match status" value="1"/>
</dbReference>
<dbReference type="Pfam" id="PF13378">
    <property type="entry name" value="MR_MLE_C"/>
    <property type="match status" value="1"/>
</dbReference>
<dbReference type="Proteomes" id="UP000305095">
    <property type="component" value="Unassembled WGS sequence"/>
</dbReference>
<protein>
    <submittedName>
        <fullName evidence="5">Mandelate racemase/muconate lactonizing enzyme family protein</fullName>
    </submittedName>
</protein>
<keyword evidence="2" id="KW-0479">Metal-binding</keyword>
<gene>
    <name evidence="5" type="ORF">FDV58_29320</name>
</gene>
<dbReference type="SFLD" id="SFLDG00179">
    <property type="entry name" value="mandelate_racemase"/>
    <property type="match status" value="1"/>
</dbReference>
<dbReference type="InterPro" id="IPR036849">
    <property type="entry name" value="Enolase-like_C_sf"/>
</dbReference>
<dbReference type="GO" id="GO:0016052">
    <property type="term" value="P:carbohydrate catabolic process"/>
    <property type="evidence" value="ECO:0007669"/>
    <property type="project" value="TreeGrafter"/>
</dbReference>
<name>A0A4U6RUZ8_BRAEL</name>
<dbReference type="InterPro" id="IPR029065">
    <property type="entry name" value="Enolase_C-like"/>
</dbReference>
<evidence type="ECO:0000259" key="4">
    <source>
        <dbReference type="SMART" id="SM00922"/>
    </source>
</evidence>